<evidence type="ECO:0000256" key="4">
    <source>
        <dbReference type="ARBA" id="ARBA00023163"/>
    </source>
</evidence>
<dbReference type="InterPro" id="IPR014284">
    <property type="entry name" value="RNA_pol_sigma-70_dom"/>
</dbReference>
<accession>A0ABV6GPR3</accession>
<protein>
    <submittedName>
        <fullName evidence="7">RNA polymerase sigma factor</fullName>
    </submittedName>
</protein>
<evidence type="ECO:0000313" key="7">
    <source>
        <dbReference type="EMBL" id="MFC0274857.1"/>
    </source>
</evidence>
<dbReference type="Pfam" id="PF08281">
    <property type="entry name" value="Sigma70_r4_2"/>
    <property type="match status" value="1"/>
</dbReference>
<evidence type="ECO:0000256" key="3">
    <source>
        <dbReference type="ARBA" id="ARBA00023082"/>
    </source>
</evidence>
<gene>
    <name evidence="7" type="ORF">ACFFIX_26470</name>
</gene>
<evidence type="ECO:0000313" key="8">
    <source>
        <dbReference type="Proteomes" id="UP001589854"/>
    </source>
</evidence>
<keyword evidence="3" id="KW-0731">Sigma factor</keyword>
<dbReference type="Pfam" id="PF04542">
    <property type="entry name" value="Sigma70_r2"/>
    <property type="match status" value="1"/>
</dbReference>
<dbReference type="Proteomes" id="UP001589854">
    <property type="component" value="Unassembled WGS sequence"/>
</dbReference>
<keyword evidence="8" id="KW-1185">Reference proteome</keyword>
<organism evidence="7 8">
    <name type="scientific">Metabacillus herbersteinensis</name>
    <dbReference type="NCBI Taxonomy" id="283816"/>
    <lineage>
        <taxon>Bacteria</taxon>
        <taxon>Bacillati</taxon>
        <taxon>Bacillota</taxon>
        <taxon>Bacilli</taxon>
        <taxon>Bacillales</taxon>
        <taxon>Bacillaceae</taxon>
        <taxon>Metabacillus</taxon>
    </lineage>
</organism>
<dbReference type="InterPro" id="IPR013324">
    <property type="entry name" value="RNA_pol_sigma_r3/r4-like"/>
</dbReference>
<comment type="caution">
    <text evidence="7">The sequence shown here is derived from an EMBL/GenBank/DDBJ whole genome shotgun (WGS) entry which is preliminary data.</text>
</comment>
<comment type="similarity">
    <text evidence="1">Belongs to the sigma-70 factor family. ECF subfamily.</text>
</comment>
<sequence length="185" mass="22703">MVEMKEKETEYPVSQPLFEKEIEKIIYEYEKELRFLVFRYVRDWISVDDIMQEVYLKVFLKMDSFENRSTLKSWLYSITRNQCFDFLRSKTIKSTLLMENLEELKVTNINSAEFEAFKKLEKERLYVTINSLPIQYRQPLILHYFNYFTYKEISELLNKEISFIKNNIFRGRRLLKEKYSVDQDI</sequence>
<proteinExistence type="inferred from homology"/>
<dbReference type="EMBL" id="JBHLVO010000049">
    <property type="protein sequence ID" value="MFC0274857.1"/>
    <property type="molecule type" value="Genomic_DNA"/>
</dbReference>
<dbReference type="InterPro" id="IPR036388">
    <property type="entry name" value="WH-like_DNA-bd_sf"/>
</dbReference>
<reference evidence="7 8" key="1">
    <citation type="submission" date="2024-09" db="EMBL/GenBank/DDBJ databases">
        <authorList>
            <person name="Sun Q."/>
            <person name="Mori K."/>
        </authorList>
    </citation>
    <scope>NUCLEOTIDE SEQUENCE [LARGE SCALE GENOMIC DNA]</scope>
    <source>
        <strain evidence="7 8">CCM 7228</strain>
    </source>
</reference>
<dbReference type="NCBIfam" id="TIGR02937">
    <property type="entry name" value="sigma70-ECF"/>
    <property type="match status" value="1"/>
</dbReference>
<dbReference type="RefSeq" id="WP_378939520.1">
    <property type="nucleotide sequence ID" value="NZ_JBHLVO010000049.1"/>
</dbReference>
<dbReference type="SUPFAM" id="SSF88659">
    <property type="entry name" value="Sigma3 and sigma4 domains of RNA polymerase sigma factors"/>
    <property type="match status" value="1"/>
</dbReference>
<name>A0ABV6GPR3_9BACI</name>
<dbReference type="Gene3D" id="1.10.10.10">
    <property type="entry name" value="Winged helix-like DNA-binding domain superfamily/Winged helix DNA-binding domain"/>
    <property type="match status" value="1"/>
</dbReference>
<dbReference type="InterPro" id="IPR007627">
    <property type="entry name" value="RNA_pol_sigma70_r2"/>
</dbReference>
<dbReference type="InterPro" id="IPR013325">
    <property type="entry name" value="RNA_pol_sigma_r2"/>
</dbReference>
<dbReference type="InterPro" id="IPR013249">
    <property type="entry name" value="RNA_pol_sigma70_r4_t2"/>
</dbReference>
<dbReference type="PANTHER" id="PTHR43133:SF60">
    <property type="entry name" value="RNA POLYMERASE SIGMA FACTOR SIGV"/>
    <property type="match status" value="1"/>
</dbReference>
<dbReference type="Gene3D" id="1.10.1740.10">
    <property type="match status" value="1"/>
</dbReference>
<dbReference type="SUPFAM" id="SSF88946">
    <property type="entry name" value="Sigma2 domain of RNA polymerase sigma factors"/>
    <property type="match status" value="1"/>
</dbReference>
<feature type="domain" description="RNA polymerase sigma factor 70 region 4 type 2" evidence="6">
    <location>
        <begin position="123"/>
        <end position="175"/>
    </location>
</feature>
<evidence type="ECO:0000259" key="6">
    <source>
        <dbReference type="Pfam" id="PF08281"/>
    </source>
</evidence>
<keyword evidence="4" id="KW-0804">Transcription</keyword>
<dbReference type="InterPro" id="IPR039425">
    <property type="entry name" value="RNA_pol_sigma-70-like"/>
</dbReference>
<dbReference type="PANTHER" id="PTHR43133">
    <property type="entry name" value="RNA POLYMERASE ECF-TYPE SIGMA FACTO"/>
    <property type="match status" value="1"/>
</dbReference>
<keyword evidence="2" id="KW-0805">Transcription regulation</keyword>
<evidence type="ECO:0000256" key="2">
    <source>
        <dbReference type="ARBA" id="ARBA00023015"/>
    </source>
</evidence>
<feature type="domain" description="RNA polymerase sigma-70 region 2" evidence="5">
    <location>
        <begin position="28"/>
        <end position="90"/>
    </location>
</feature>
<evidence type="ECO:0000256" key="1">
    <source>
        <dbReference type="ARBA" id="ARBA00010641"/>
    </source>
</evidence>
<evidence type="ECO:0000259" key="5">
    <source>
        <dbReference type="Pfam" id="PF04542"/>
    </source>
</evidence>